<proteinExistence type="predicted"/>
<name>A0AA86SMN4_9FABA</name>
<dbReference type="EMBL" id="OY731400">
    <property type="protein sequence ID" value="CAJ1944949.1"/>
    <property type="molecule type" value="Genomic_DNA"/>
</dbReference>
<feature type="region of interest" description="Disordered" evidence="1">
    <location>
        <begin position="1"/>
        <end position="53"/>
    </location>
</feature>
<dbReference type="Gramene" id="rna-AYBTSS11_LOCUS12197">
    <property type="protein sequence ID" value="CAJ1944949.1"/>
    <property type="gene ID" value="gene-AYBTSS11_LOCUS12197"/>
</dbReference>
<evidence type="ECO:0000313" key="3">
    <source>
        <dbReference type="Proteomes" id="UP001189624"/>
    </source>
</evidence>
<sequence>MGGAGEGFGFPKPQQEEEEERQKIKDKRWVRSPINRQSPPRAKRFHPKEQIRE</sequence>
<reference evidence="2" key="1">
    <citation type="submission" date="2023-10" db="EMBL/GenBank/DDBJ databases">
        <authorList>
            <person name="Domelevo Entfellner J.-B."/>
        </authorList>
    </citation>
    <scope>NUCLEOTIDE SEQUENCE</scope>
</reference>
<protein>
    <submittedName>
        <fullName evidence="2">Uncharacterized protein</fullName>
    </submittedName>
</protein>
<organism evidence="2 3">
    <name type="scientific">Sphenostylis stenocarpa</name>
    <dbReference type="NCBI Taxonomy" id="92480"/>
    <lineage>
        <taxon>Eukaryota</taxon>
        <taxon>Viridiplantae</taxon>
        <taxon>Streptophyta</taxon>
        <taxon>Embryophyta</taxon>
        <taxon>Tracheophyta</taxon>
        <taxon>Spermatophyta</taxon>
        <taxon>Magnoliopsida</taxon>
        <taxon>eudicotyledons</taxon>
        <taxon>Gunneridae</taxon>
        <taxon>Pentapetalae</taxon>
        <taxon>rosids</taxon>
        <taxon>fabids</taxon>
        <taxon>Fabales</taxon>
        <taxon>Fabaceae</taxon>
        <taxon>Papilionoideae</taxon>
        <taxon>50 kb inversion clade</taxon>
        <taxon>NPAAA clade</taxon>
        <taxon>indigoferoid/millettioid clade</taxon>
        <taxon>Phaseoleae</taxon>
        <taxon>Sphenostylis</taxon>
    </lineage>
</organism>
<evidence type="ECO:0000256" key="1">
    <source>
        <dbReference type="SAM" id="MobiDB-lite"/>
    </source>
</evidence>
<gene>
    <name evidence="2" type="ORF">AYBTSS11_LOCUS12197</name>
</gene>
<keyword evidence="3" id="KW-1185">Reference proteome</keyword>
<dbReference type="Proteomes" id="UP001189624">
    <property type="component" value="Chromosome 3"/>
</dbReference>
<accession>A0AA86SMN4</accession>
<evidence type="ECO:0000313" key="2">
    <source>
        <dbReference type="EMBL" id="CAJ1944949.1"/>
    </source>
</evidence>
<dbReference type="AlphaFoldDB" id="A0AA86SMN4"/>
<feature type="compositionally biased region" description="Basic and acidic residues" evidence="1">
    <location>
        <begin position="20"/>
        <end position="29"/>
    </location>
</feature>